<proteinExistence type="predicted"/>
<reference evidence="1" key="1">
    <citation type="journal article" date="2015" name="Nature">
        <title>Complex archaea that bridge the gap between prokaryotes and eukaryotes.</title>
        <authorList>
            <person name="Spang A."/>
            <person name="Saw J.H."/>
            <person name="Jorgensen S.L."/>
            <person name="Zaremba-Niedzwiedzka K."/>
            <person name="Martijn J."/>
            <person name="Lind A.E."/>
            <person name="van Eijk R."/>
            <person name="Schleper C."/>
            <person name="Guy L."/>
            <person name="Ettema T.J."/>
        </authorList>
    </citation>
    <scope>NUCLEOTIDE SEQUENCE</scope>
</reference>
<evidence type="ECO:0000313" key="1">
    <source>
        <dbReference type="EMBL" id="KKN16978.1"/>
    </source>
</evidence>
<comment type="caution">
    <text evidence="1">The sequence shown here is derived from an EMBL/GenBank/DDBJ whole genome shotgun (WGS) entry which is preliminary data.</text>
</comment>
<organism evidence="1">
    <name type="scientific">marine sediment metagenome</name>
    <dbReference type="NCBI Taxonomy" id="412755"/>
    <lineage>
        <taxon>unclassified sequences</taxon>
        <taxon>metagenomes</taxon>
        <taxon>ecological metagenomes</taxon>
    </lineage>
</organism>
<dbReference type="AlphaFoldDB" id="A0A0F9RI77"/>
<accession>A0A0F9RI77</accession>
<protein>
    <submittedName>
        <fullName evidence="1">Uncharacterized protein</fullName>
    </submittedName>
</protein>
<name>A0A0F9RI77_9ZZZZ</name>
<sequence length="85" mass="9484">MGKNKVKRTEQYNELSKVFFQEVPDLLFSGCKIFVAVPVSTGINPQELAAAFKDGLARMKARASQPSPREMLDMSVIGMTVYKEN</sequence>
<gene>
    <name evidence="1" type="ORF">LCGC14_0970580</name>
</gene>
<dbReference type="EMBL" id="LAZR01003567">
    <property type="protein sequence ID" value="KKN16978.1"/>
    <property type="molecule type" value="Genomic_DNA"/>
</dbReference>